<evidence type="ECO:0000313" key="1">
    <source>
        <dbReference type="EMBL" id="CAA9449750.1"/>
    </source>
</evidence>
<sequence length="41" mass="4878">MQEKTAVKKEREAKDDGRYIIFYTFESEEEEPHEAERGEGD</sequence>
<dbReference type="EMBL" id="CADCVH010000022">
    <property type="protein sequence ID" value="CAA9449750.1"/>
    <property type="molecule type" value="Genomic_DNA"/>
</dbReference>
<gene>
    <name evidence="1" type="ORF">AVDCRST_MAG02-795</name>
</gene>
<accession>A0A6J4QPI4</accession>
<name>A0A6J4QPI4_9ACTN</name>
<organism evidence="1">
    <name type="scientific">uncultured Rubrobacteraceae bacterium</name>
    <dbReference type="NCBI Taxonomy" id="349277"/>
    <lineage>
        <taxon>Bacteria</taxon>
        <taxon>Bacillati</taxon>
        <taxon>Actinomycetota</taxon>
        <taxon>Rubrobacteria</taxon>
        <taxon>Rubrobacterales</taxon>
        <taxon>Rubrobacteraceae</taxon>
        <taxon>environmental samples</taxon>
    </lineage>
</organism>
<dbReference type="AlphaFoldDB" id="A0A6J4QPI4"/>
<proteinExistence type="predicted"/>
<protein>
    <submittedName>
        <fullName evidence="1">Uncharacterized protein</fullName>
    </submittedName>
</protein>
<reference evidence="1" key="1">
    <citation type="submission" date="2020-02" db="EMBL/GenBank/DDBJ databases">
        <authorList>
            <person name="Meier V. D."/>
        </authorList>
    </citation>
    <scope>NUCLEOTIDE SEQUENCE</scope>
    <source>
        <strain evidence="1">AVDCRST_MAG02</strain>
    </source>
</reference>